<gene>
    <name evidence="5" type="ORF">RM574_04855</name>
</gene>
<dbReference type="PANTHER" id="PTHR19328:SF75">
    <property type="entry name" value="ALDOSE SUGAR DEHYDROGENASE YLII"/>
    <property type="match status" value="1"/>
</dbReference>
<feature type="compositionally biased region" description="Low complexity" evidence="1">
    <location>
        <begin position="21"/>
        <end position="39"/>
    </location>
</feature>
<dbReference type="SUPFAM" id="SSF52317">
    <property type="entry name" value="Class I glutamine amidotransferase-like"/>
    <property type="match status" value="1"/>
</dbReference>
<keyword evidence="2" id="KW-0472">Membrane</keyword>
<accession>A0ABD5E2F1</accession>
<dbReference type="Gene3D" id="2.120.10.30">
    <property type="entry name" value="TolB, C-terminal domain"/>
    <property type="match status" value="1"/>
</dbReference>
<proteinExistence type="predicted"/>
<dbReference type="EMBL" id="JAVRER010000005">
    <property type="protein sequence ID" value="MDT0414812.1"/>
    <property type="molecule type" value="Genomic_DNA"/>
</dbReference>
<keyword evidence="2" id="KW-0812">Transmembrane</keyword>
<dbReference type="AlphaFoldDB" id="A0ABD5E2F1"/>
<dbReference type="Proteomes" id="UP001183607">
    <property type="component" value="Unassembled WGS sequence"/>
</dbReference>
<evidence type="ECO:0000256" key="2">
    <source>
        <dbReference type="SAM" id="Phobius"/>
    </source>
</evidence>
<feature type="domain" description="Glucose/Sorbosone dehydrogenase" evidence="4">
    <location>
        <begin position="384"/>
        <end position="644"/>
    </location>
</feature>
<evidence type="ECO:0000256" key="1">
    <source>
        <dbReference type="SAM" id="MobiDB-lite"/>
    </source>
</evidence>
<keyword evidence="2" id="KW-1133">Transmembrane helix</keyword>
<feature type="domain" description="ThuA-like" evidence="3">
    <location>
        <begin position="89"/>
        <end position="309"/>
    </location>
</feature>
<dbReference type="InterPro" id="IPR029010">
    <property type="entry name" value="ThuA-like"/>
</dbReference>
<dbReference type="Pfam" id="PF06283">
    <property type="entry name" value="ThuA"/>
    <property type="match status" value="1"/>
</dbReference>
<dbReference type="InterPro" id="IPR029062">
    <property type="entry name" value="Class_I_gatase-like"/>
</dbReference>
<dbReference type="RefSeq" id="WP_311676677.1">
    <property type="nucleotide sequence ID" value="NZ_JAVRER010000005.1"/>
</dbReference>
<dbReference type="InterPro" id="IPR011041">
    <property type="entry name" value="Quinoprot_gluc/sorb_DH_b-prop"/>
</dbReference>
<comment type="caution">
    <text evidence="5">The sequence shown here is derived from an EMBL/GenBank/DDBJ whole genome shotgun (WGS) entry which is preliminary data.</text>
</comment>
<dbReference type="Gene3D" id="3.40.50.880">
    <property type="match status" value="1"/>
</dbReference>
<dbReference type="SUPFAM" id="SSF50952">
    <property type="entry name" value="Soluble quinoprotein glucose dehydrogenase"/>
    <property type="match status" value="1"/>
</dbReference>
<dbReference type="InterPro" id="IPR012938">
    <property type="entry name" value="Glc/Sorbosone_DH"/>
</dbReference>
<evidence type="ECO:0000313" key="6">
    <source>
        <dbReference type="Proteomes" id="UP001183607"/>
    </source>
</evidence>
<dbReference type="PANTHER" id="PTHR19328">
    <property type="entry name" value="HEDGEHOG-INTERACTING PROTEIN"/>
    <property type="match status" value="1"/>
</dbReference>
<organism evidence="5 6">
    <name type="scientific">Streptomyces evansiae</name>
    <dbReference type="NCBI Taxonomy" id="3075535"/>
    <lineage>
        <taxon>Bacteria</taxon>
        <taxon>Bacillati</taxon>
        <taxon>Actinomycetota</taxon>
        <taxon>Actinomycetes</taxon>
        <taxon>Kitasatosporales</taxon>
        <taxon>Streptomycetaceae</taxon>
        <taxon>Streptomyces</taxon>
    </lineage>
</organism>
<evidence type="ECO:0000259" key="4">
    <source>
        <dbReference type="Pfam" id="PF07995"/>
    </source>
</evidence>
<feature type="transmembrane region" description="Helical" evidence="2">
    <location>
        <begin position="48"/>
        <end position="66"/>
    </location>
</feature>
<reference evidence="6" key="1">
    <citation type="submission" date="2023-07" db="EMBL/GenBank/DDBJ databases">
        <title>30 novel species of actinomycetes from the DSMZ collection.</title>
        <authorList>
            <person name="Nouioui I."/>
        </authorList>
    </citation>
    <scope>NUCLEOTIDE SEQUENCE [LARGE SCALE GENOMIC DNA]</scope>
    <source>
        <strain evidence="6">DSM 41982</strain>
    </source>
</reference>
<evidence type="ECO:0000313" key="5">
    <source>
        <dbReference type="EMBL" id="MDT0414812.1"/>
    </source>
</evidence>
<feature type="region of interest" description="Disordered" evidence="1">
    <location>
        <begin position="1"/>
        <end position="44"/>
    </location>
</feature>
<dbReference type="InterPro" id="IPR011042">
    <property type="entry name" value="6-blade_b-propeller_TolB-like"/>
</dbReference>
<protein>
    <submittedName>
        <fullName evidence="5">ThuA domain-containing protein</fullName>
    </submittedName>
</protein>
<sequence>MRFTPHHRASTQVSGTERTHSASPTGTTRTGATRTSPTRVRARRRARLAGAAVLASAALATGLLTGPPAGAAGKATLALPSPPGGDEVKVLIYTGSTAPESPAVNAGIEAIEKIGQSGPAGQRFTIEATDKAKVFTNATKLGKTNAVVFLTGPGDVLNAEQEAGLEAYIKAGGGFVGLNDAARTEPYSDWYTGLIGARPVEGSGAKAQRATVEVGDRLNPATKDLPLEWKHPDKWLNWQTNPSGKVHTVARVRESTYSPGAGANGADHPVSWCRDYDGGRSFYSAMGGTADSFAETDFRAHLRGALLWTTRLVQADCKATIESNYVAERLTQPNKAGENDQIGEPHGLVTAPDGRVFYIGRGGKDGSQPVVTDWNDPDVGKGEGEIHIYDPKTKQVTLAGKLSVFGNKGGGDELVKVEEGLLGIALDPRFEDNGWVYLHYTPHSKLDRDKQMATRQVSRFTLDKKTNKLDLSSEKVLLSWPVQVHSCCHAGGGLAWDSHDNLYIAVGDNNSSQFSDGYSGNNPQPNYKGVSFADARRTAGNTNNLNGKILRIHPEQDGTYTIPEGNLFTGKETAEGGGKTRGEIYVMGVRNPARISIDKKTDTLYAGWVGPDAGAPSETWGPAKYDTFAVITKASNRGWPYCMGNKQPYRDRNLPDPSKPLGWYDCDHPKNESPNNDGLVNLPPVTGNNIWYSPQGGGPDYPRNAAGVPSYKQSEATYKLPWLKGGGQATMDGPVYRYDENSASSVKWPEYWDGKWFVGDFYDDTQPRHAVLMDPKTQGDGGLPVHAESLRKIVPVGENGIRNLMDWKFAPDGSLYVLDYGRGFFTSDSHSALWRVTYKGGGPTPAADQLVRR</sequence>
<evidence type="ECO:0000259" key="3">
    <source>
        <dbReference type="Pfam" id="PF06283"/>
    </source>
</evidence>
<name>A0ABD5E2F1_9ACTN</name>
<dbReference type="Pfam" id="PF07995">
    <property type="entry name" value="GSDH"/>
    <property type="match status" value="1"/>
</dbReference>